<sequence>MTFSVHRKVHPWIKKYWPQLASPLFPEVTASSAYVDRNYASIGPQPRRRARVSSRWTTQGDPTHVGGGTRASQGQERPVPSEAAIRPRRT</sequence>
<protein>
    <submittedName>
        <fullName evidence="2">Uncharacterized protein</fullName>
    </submittedName>
</protein>
<accession>B4Y321</accession>
<dbReference type="AlphaFoldDB" id="B4Y321"/>
<feature type="region of interest" description="Disordered" evidence="1">
    <location>
        <begin position="37"/>
        <end position="90"/>
    </location>
</feature>
<evidence type="ECO:0000313" key="2">
    <source>
        <dbReference type="EMBL" id="ACB12997.1"/>
    </source>
</evidence>
<name>B4Y321_9BURK</name>
<dbReference type="EMBL" id="EU327989">
    <property type="protein sequence ID" value="ACB12997.1"/>
    <property type="molecule type" value="Genomic_DNA"/>
</dbReference>
<evidence type="ECO:0000256" key="1">
    <source>
        <dbReference type="SAM" id="MobiDB-lite"/>
    </source>
</evidence>
<reference evidence="2" key="1">
    <citation type="journal article" date="2008" name="J. Bacteriol.">
        <title>The evolution of class 1 integrons and the rise of antibiotic resistance.</title>
        <authorList>
            <person name="Gillings M."/>
            <person name="Boucher Y."/>
            <person name="Labbate M."/>
            <person name="Holmes A."/>
            <person name="Krishnan S."/>
            <person name="Holley M."/>
            <person name="Stokes H.W."/>
        </authorList>
    </citation>
    <scope>NUCLEOTIDE SEQUENCE</scope>
</reference>
<proteinExistence type="predicted"/>
<organism evidence="2">
    <name type="scientific">Hydrogenophaga sp. PL2G6</name>
    <dbReference type="NCBI Taxonomy" id="503997"/>
    <lineage>
        <taxon>Bacteria</taxon>
        <taxon>Pseudomonadati</taxon>
        <taxon>Pseudomonadota</taxon>
        <taxon>Betaproteobacteria</taxon>
        <taxon>Burkholderiales</taxon>
        <taxon>Comamonadaceae</taxon>
        <taxon>Hydrogenophaga</taxon>
    </lineage>
</organism>